<dbReference type="InterPro" id="IPR050824">
    <property type="entry name" value="Thiol_disulfide_DsbA"/>
</dbReference>
<dbReference type="PANTHER" id="PTHR35891">
    <property type="entry name" value="THIOL:DISULFIDE INTERCHANGE PROTEIN DSBA"/>
    <property type="match status" value="1"/>
</dbReference>
<evidence type="ECO:0000313" key="12">
    <source>
        <dbReference type="Proteomes" id="UP001226020"/>
    </source>
</evidence>
<dbReference type="SUPFAM" id="SSF52833">
    <property type="entry name" value="Thioredoxin-like"/>
    <property type="match status" value="1"/>
</dbReference>
<keyword evidence="3 9" id="KW-0732">Signal</keyword>
<evidence type="ECO:0000256" key="9">
    <source>
        <dbReference type="SAM" id="SignalP"/>
    </source>
</evidence>
<dbReference type="InterPro" id="IPR017937">
    <property type="entry name" value="Thioredoxin_CS"/>
</dbReference>
<dbReference type="RefSeq" id="WP_211599178.1">
    <property type="nucleotide sequence ID" value="NZ_JAGRQI010000024.1"/>
</dbReference>
<dbReference type="InterPro" id="IPR001853">
    <property type="entry name" value="DSBA-like_thioredoxin_dom"/>
</dbReference>
<evidence type="ECO:0000256" key="6">
    <source>
        <dbReference type="ARBA" id="ARBA00023284"/>
    </source>
</evidence>
<dbReference type="PIRSF" id="PIRSF001488">
    <property type="entry name" value="Tdi_protein"/>
    <property type="match status" value="1"/>
</dbReference>
<proteinExistence type="inferred from homology"/>
<feature type="chain" id="PRO_5045020739" description="Thiol:disulfide interchange protein" evidence="9">
    <location>
        <begin position="23"/>
        <end position="208"/>
    </location>
</feature>
<feature type="signal peptide" evidence="9">
    <location>
        <begin position="1"/>
        <end position="22"/>
    </location>
</feature>
<dbReference type="GO" id="GO:0042597">
    <property type="term" value="C:periplasmic space"/>
    <property type="evidence" value="ECO:0007669"/>
    <property type="project" value="UniProtKB-SubCell"/>
</dbReference>
<evidence type="ECO:0000256" key="7">
    <source>
        <dbReference type="PIRNR" id="PIRNR001488"/>
    </source>
</evidence>
<dbReference type="Proteomes" id="UP001226020">
    <property type="component" value="Unassembled WGS sequence"/>
</dbReference>
<dbReference type="PROSITE" id="PS00194">
    <property type="entry name" value="THIOREDOXIN_1"/>
    <property type="match status" value="1"/>
</dbReference>
<organism evidence="11 12">
    <name type="scientific">Phocoenobacter atlanticus subsp. atlanticus</name>
    <dbReference type="NCBI Taxonomy" id="3061285"/>
    <lineage>
        <taxon>Bacteria</taxon>
        <taxon>Pseudomonadati</taxon>
        <taxon>Pseudomonadota</taxon>
        <taxon>Gammaproteobacteria</taxon>
        <taxon>Pasteurellales</taxon>
        <taxon>Pasteurellaceae</taxon>
        <taxon>Phocoenobacter</taxon>
        <taxon>Phocoenobacter atlanticus</taxon>
    </lineage>
</organism>
<dbReference type="PANTHER" id="PTHR35891:SF2">
    <property type="entry name" value="THIOL:DISULFIDE INTERCHANGE PROTEIN DSBA"/>
    <property type="match status" value="1"/>
</dbReference>
<name>A0AAQ4LSP0_9PAST</name>
<gene>
    <name evidence="11" type="ORF">QJU57_04745</name>
</gene>
<keyword evidence="5 7" id="KW-1015">Disulfide bond</keyword>
<reference evidence="11 12" key="1">
    <citation type="journal article" date="2023" name="Front. Microbiol.">
        <title>Phylogeography and host specificity of Pasteurellaceae pathogenic to sea-farmed fish in the north-east Atlantic.</title>
        <authorList>
            <person name="Gulla S."/>
            <person name="Colquhoun D.J."/>
            <person name="Olsen A.B."/>
            <person name="Spilsberg B."/>
            <person name="Lagesen K."/>
            <person name="Aakesson C.P."/>
            <person name="Strom S."/>
            <person name="Manji F."/>
            <person name="Birkbeck T.H."/>
            <person name="Nilsen H.K."/>
        </authorList>
    </citation>
    <scope>NUCLEOTIDE SEQUENCE [LARGE SCALE GENOMIC DNA]</scope>
    <source>
        <strain evidence="11 12">NVIB3131</strain>
    </source>
</reference>
<dbReference type="InterPro" id="IPR036249">
    <property type="entry name" value="Thioredoxin-like_sf"/>
</dbReference>
<evidence type="ECO:0000256" key="4">
    <source>
        <dbReference type="ARBA" id="ARBA00022764"/>
    </source>
</evidence>
<evidence type="ECO:0000259" key="10">
    <source>
        <dbReference type="PROSITE" id="PS51352"/>
    </source>
</evidence>
<keyword evidence="12" id="KW-1185">Reference proteome</keyword>
<comment type="caution">
    <text evidence="11">The sequence shown here is derived from an EMBL/GenBank/DDBJ whole genome shotgun (WGS) entry which is preliminary data.</text>
</comment>
<dbReference type="AlphaFoldDB" id="A0AAQ4LSP0"/>
<dbReference type="InterPro" id="IPR013766">
    <property type="entry name" value="Thioredoxin_domain"/>
</dbReference>
<comment type="subcellular location">
    <subcellularLocation>
        <location evidence="1 7">Periplasm</location>
    </subcellularLocation>
</comment>
<evidence type="ECO:0000256" key="5">
    <source>
        <dbReference type="ARBA" id="ARBA00023157"/>
    </source>
</evidence>
<dbReference type="EMBL" id="JASAXT010000006">
    <property type="protein sequence ID" value="MDP8148388.1"/>
    <property type="molecule type" value="Genomic_DNA"/>
</dbReference>
<keyword evidence="6" id="KW-0676">Redox-active center</keyword>
<evidence type="ECO:0000256" key="8">
    <source>
        <dbReference type="PIRSR" id="PIRSR001488-1"/>
    </source>
</evidence>
<accession>A0AAQ4LSP0</accession>
<feature type="domain" description="Thioredoxin" evidence="10">
    <location>
        <begin position="11"/>
        <end position="159"/>
    </location>
</feature>
<protein>
    <recommendedName>
        <fullName evidence="7">Thiol:disulfide interchange protein</fullName>
    </recommendedName>
</protein>
<evidence type="ECO:0000256" key="3">
    <source>
        <dbReference type="ARBA" id="ARBA00022729"/>
    </source>
</evidence>
<keyword evidence="4 7" id="KW-0574">Periplasm</keyword>
<feature type="disulfide bond" description="Redox-active" evidence="8">
    <location>
        <begin position="52"/>
        <end position="55"/>
    </location>
</feature>
<dbReference type="Gene3D" id="3.40.30.10">
    <property type="entry name" value="Glutaredoxin"/>
    <property type="match status" value="1"/>
</dbReference>
<dbReference type="Pfam" id="PF01323">
    <property type="entry name" value="DSBA"/>
    <property type="match status" value="1"/>
</dbReference>
<dbReference type="PROSITE" id="PS51352">
    <property type="entry name" value="THIOREDOXIN_2"/>
    <property type="match status" value="1"/>
</dbReference>
<comment type="similarity">
    <text evidence="2">Belongs to the thioredoxin family. DsbA subfamily.</text>
</comment>
<evidence type="ECO:0000256" key="2">
    <source>
        <dbReference type="ARBA" id="ARBA00005791"/>
    </source>
</evidence>
<dbReference type="InterPro" id="IPR023205">
    <property type="entry name" value="DsbA/DsbL"/>
</dbReference>
<evidence type="ECO:0000313" key="11">
    <source>
        <dbReference type="EMBL" id="MDP8148388.1"/>
    </source>
</evidence>
<sequence>MKKLLKIGTIVLLGLVSFNATAFEPKLGKEYVEISQLPVTQKEVVEFFSFYCPHCRNFEEAYKIPALIKEKLPENIPLTQYHLTYGPQGENLTRAWALAMALNVEDSIKIPLFNAVQEKKINSMEDIRSLFVENGVSEQQFDGGINSFAINGLVAKQENLAKTLKVEAVPAFFVDNKYKINGEGFSDVKTTEEFIQHYVDTITSLATK</sequence>
<dbReference type="GO" id="GO:0015036">
    <property type="term" value="F:disulfide oxidoreductase activity"/>
    <property type="evidence" value="ECO:0007669"/>
    <property type="project" value="UniProtKB-ARBA"/>
</dbReference>
<dbReference type="CDD" id="cd03019">
    <property type="entry name" value="DsbA_DsbA"/>
    <property type="match status" value="1"/>
</dbReference>
<evidence type="ECO:0000256" key="1">
    <source>
        <dbReference type="ARBA" id="ARBA00004418"/>
    </source>
</evidence>